<evidence type="ECO:0000313" key="1">
    <source>
        <dbReference type="Proteomes" id="UP000887566"/>
    </source>
</evidence>
<dbReference type="WBParaSite" id="PSAMB.scaffold6749size8857.g29025.t1">
    <property type="protein sequence ID" value="PSAMB.scaffold6749size8857.g29025.t1"/>
    <property type="gene ID" value="PSAMB.scaffold6749size8857.g29025"/>
</dbReference>
<dbReference type="Proteomes" id="UP000887566">
    <property type="component" value="Unplaced"/>
</dbReference>
<accession>A0A914X561</accession>
<name>A0A914X561_9BILA</name>
<sequence length="138" mass="15713">MSITPLADTSDLVDLYKPLKLFLKPTARVNISVALPQLKDPGQSISNWDLMERIKKMVHPIQFAAIKVAKSTIEFVRFEADVDNRQLMNKVIKTLDGSAIKVIGFYESLKVRAAEAKSDFPSRHDWDSFFRDAKNMNE</sequence>
<protein>
    <submittedName>
        <fullName evidence="2">Uncharacterized protein</fullName>
    </submittedName>
</protein>
<dbReference type="Pfam" id="PF25015">
    <property type="entry name" value="RBD_AKAP-17A"/>
    <property type="match status" value="1"/>
</dbReference>
<dbReference type="AlphaFoldDB" id="A0A914X561"/>
<dbReference type="PANTHER" id="PTHR12484">
    <property type="entry name" value="B-LYMPHOCYTE ANTIGEN-RELATED"/>
    <property type="match status" value="1"/>
</dbReference>
<dbReference type="InterPro" id="IPR056852">
    <property type="entry name" value="AK17A/B"/>
</dbReference>
<reference evidence="2" key="1">
    <citation type="submission" date="2022-11" db="UniProtKB">
        <authorList>
            <consortium name="WormBaseParasite"/>
        </authorList>
    </citation>
    <scope>IDENTIFICATION</scope>
</reference>
<organism evidence="1 2">
    <name type="scientific">Plectus sambesii</name>
    <dbReference type="NCBI Taxonomy" id="2011161"/>
    <lineage>
        <taxon>Eukaryota</taxon>
        <taxon>Metazoa</taxon>
        <taxon>Ecdysozoa</taxon>
        <taxon>Nematoda</taxon>
        <taxon>Chromadorea</taxon>
        <taxon>Plectida</taxon>
        <taxon>Plectina</taxon>
        <taxon>Plectoidea</taxon>
        <taxon>Plectidae</taxon>
        <taxon>Plectus</taxon>
    </lineage>
</organism>
<dbReference type="PANTHER" id="PTHR12484:SF4">
    <property type="entry name" value="A-KINASE ANCHOR PROTEIN 17A"/>
    <property type="match status" value="1"/>
</dbReference>
<proteinExistence type="predicted"/>
<evidence type="ECO:0000313" key="2">
    <source>
        <dbReference type="WBParaSite" id="PSAMB.scaffold6749size8857.g29025.t1"/>
    </source>
</evidence>
<keyword evidence="1" id="KW-1185">Reference proteome</keyword>